<accession>A0AAV4P5H9</accession>
<dbReference type="EMBL" id="BPLR01004001">
    <property type="protein sequence ID" value="GIX91184.1"/>
    <property type="molecule type" value="Genomic_DNA"/>
</dbReference>
<dbReference type="Proteomes" id="UP001054945">
    <property type="component" value="Unassembled WGS sequence"/>
</dbReference>
<gene>
    <name evidence="2" type="ORF">CEXT_213991</name>
</gene>
<dbReference type="AlphaFoldDB" id="A0AAV4P5H9"/>
<sequence length="75" mass="8267">MATCERGLFLSGADDVPESLAGRRERESATEVMNAVRPTSQGRCLKRREGLLFRDSSLGLSPNKFKQSPNGVTRK</sequence>
<proteinExistence type="predicted"/>
<evidence type="ECO:0000256" key="1">
    <source>
        <dbReference type="SAM" id="MobiDB-lite"/>
    </source>
</evidence>
<organism evidence="2 3">
    <name type="scientific">Caerostris extrusa</name>
    <name type="common">Bark spider</name>
    <name type="synonym">Caerostris bankana</name>
    <dbReference type="NCBI Taxonomy" id="172846"/>
    <lineage>
        <taxon>Eukaryota</taxon>
        <taxon>Metazoa</taxon>
        <taxon>Ecdysozoa</taxon>
        <taxon>Arthropoda</taxon>
        <taxon>Chelicerata</taxon>
        <taxon>Arachnida</taxon>
        <taxon>Araneae</taxon>
        <taxon>Araneomorphae</taxon>
        <taxon>Entelegynae</taxon>
        <taxon>Araneoidea</taxon>
        <taxon>Araneidae</taxon>
        <taxon>Caerostris</taxon>
    </lineage>
</organism>
<name>A0AAV4P5H9_CAEEX</name>
<evidence type="ECO:0000313" key="3">
    <source>
        <dbReference type="Proteomes" id="UP001054945"/>
    </source>
</evidence>
<feature type="region of interest" description="Disordered" evidence="1">
    <location>
        <begin position="19"/>
        <end position="41"/>
    </location>
</feature>
<protein>
    <submittedName>
        <fullName evidence="2">Uncharacterized protein</fullName>
    </submittedName>
</protein>
<comment type="caution">
    <text evidence="2">The sequence shown here is derived from an EMBL/GenBank/DDBJ whole genome shotgun (WGS) entry which is preliminary data.</text>
</comment>
<keyword evidence="3" id="KW-1185">Reference proteome</keyword>
<reference evidence="2 3" key="1">
    <citation type="submission" date="2021-06" db="EMBL/GenBank/DDBJ databases">
        <title>Caerostris extrusa draft genome.</title>
        <authorList>
            <person name="Kono N."/>
            <person name="Arakawa K."/>
        </authorList>
    </citation>
    <scope>NUCLEOTIDE SEQUENCE [LARGE SCALE GENOMIC DNA]</scope>
</reference>
<evidence type="ECO:0000313" key="2">
    <source>
        <dbReference type="EMBL" id="GIX91184.1"/>
    </source>
</evidence>